<evidence type="ECO:0000259" key="1">
    <source>
        <dbReference type="Pfam" id="PF12684"/>
    </source>
</evidence>
<accession>A0A142K8L9</accession>
<dbReference type="GeneID" id="29124506"/>
<dbReference type="InterPro" id="IPR024432">
    <property type="entry name" value="Put_RecE_PDDEXK-like_dom"/>
</dbReference>
<name>A0A142K8L9_9CAUD</name>
<reference evidence="3" key="1">
    <citation type="submission" date="2016-03" db="EMBL/GenBank/DDBJ databases">
        <authorList>
            <person name="Ploux O."/>
        </authorList>
    </citation>
    <scope>NUCLEOTIDE SEQUENCE [LARGE SCALE GENOMIC DNA]</scope>
</reference>
<gene>
    <name evidence="2" type="primary">51</name>
    <name evidence="2" type="ORF">SEA_SOILASSASSIN_51</name>
</gene>
<organism evidence="2 3">
    <name type="scientific">Gordonia phage SoilAssassin</name>
    <dbReference type="NCBI Taxonomy" id="1821562"/>
    <lineage>
        <taxon>Viruses</taxon>
        <taxon>Duplodnaviria</taxon>
        <taxon>Heunggongvirae</taxon>
        <taxon>Uroviricota</taxon>
        <taxon>Caudoviricetes</taxon>
        <taxon>Attisvirus</taxon>
        <taxon>Attisvirus attis</taxon>
    </lineage>
</organism>
<dbReference type="OrthoDB" id="4806at10239"/>
<dbReference type="InterPro" id="IPR011604">
    <property type="entry name" value="PDDEXK-like_dom_sf"/>
</dbReference>
<dbReference type="RefSeq" id="YP_009303046.1">
    <property type="nucleotide sequence ID" value="NC_031251.1"/>
</dbReference>
<dbReference type="Gene3D" id="3.90.320.10">
    <property type="match status" value="1"/>
</dbReference>
<keyword evidence="2" id="KW-0540">Nuclease</keyword>
<dbReference type="GO" id="GO:0004527">
    <property type="term" value="F:exonuclease activity"/>
    <property type="evidence" value="ECO:0007669"/>
    <property type="project" value="UniProtKB-KW"/>
</dbReference>
<dbReference type="Pfam" id="PF12684">
    <property type="entry name" value="DUF3799"/>
    <property type="match status" value="1"/>
</dbReference>
<feature type="domain" description="Putative exodeoxyribonuclease 8 PDDEXK-like" evidence="1">
    <location>
        <begin position="48"/>
        <end position="266"/>
    </location>
</feature>
<protein>
    <submittedName>
        <fullName evidence="2">RecE-like exonuclease</fullName>
    </submittedName>
</protein>
<keyword evidence="2" id="KW-0269">Exonuclease</keyword>
<keyword evidence="2" id="KW-0378">Hydrolase</keyword>
<dbReference type="Proteomes" id="UP000207764">
    <property type="component" value="Segment"/>
</dbReference>
<evidence type="ECO:0000313" key="2">
    <source>
        <dbReference type="EMBL" id="AMS02452.1"/>
    </source>
</evidence>
<sequence>MRTIDAVPAEDGIYAGLSDELYHADHNSLSSSGARTILEPGGPAKFANGRATPRAPSDAFDLGHAVHTKILGIGGEFVDVGFDAWTTKASKEAREAAREAGQVPLKTSEYRRVTAMCEALLAHPLAEILFSDGDPELSIYHHDEQTGTRLRARPDWMPRVAGGRPMIVDLKTTLSADPGKFVRKSVPDYGYHQQDPWYRDAVTAAGLGEDPQFLFVLVEKSPPHLASVIELPAEAVAIGRSLNRPAIDLYADCVARDRWPGYPEIIHRIDLPPWAYTAAEHTIRQHERQPA</sequence>
<evidence type="ECO:0000313" key="3">
    <source>
        <dbReference type="Proteomes" id="UP000207764"/>
    </source>
</evidence>
<dbReference type="EMBL" id="KU963246">
    <property type="protein sequence ID" value="AMS02452.1"/>
    <property type="molecule type" value="Genomic_DNA"/>
</dbReference>
<dbReference type="KEGG" id="vg:29124506"/>
<proteinExistence type="predicted"/>